<dbReference type="InterPro" id="IPR001128">
    <property type="entry name" value="Cyt_P450"/>
</dbReference>
<sequence length="378" mass="42763">MMSWASQYKLLPLERYKQQRAEGAAVFNLASGSWSIYTHDGVKKILADYAYFSSQMQANPTENEPIESSILRQDPPKHKQMRSLIAKAFSAKVVEAMEPQIRKIAEELLDRAASSGGLEVVSELASPLPVIVIAELLGVPSEDRELFKGWSDDLVGNDYSRYLQCQKEMTAYFRIQIEERRKQPKNDLITALVQSCMTDDNGLSELEVIGMCILLLVAGNETTTNLISSMILCLESSPETYKDLRTDRALIPGTIEETLRFCSPVQVIERRVKADIFWDGHWMQAGQRVYTYIGAANHDEKVFVDPERFNVKRSPNPHLAFGQGIHFCLGAMLARLEAKVVLNVIVDRLESLQRLDDGPIERLDSDMMFGIKQMRIKI</sequence>
<dbReference type="Proteomes" id="UP001267290">
    <property type="component" value="Unassembled WGS sequence"/>
</dbReference>
<dbReference type="InterPro" id="IPR017972">
    <property type="entry name" value="Cyt_P450_CS"/>
</dbReference>
<evidence type="ECO:0000256" key="4">
    <source>
        <dbReference type="RuleBase" id="RU000461"/>
    </source>
</evidence>
<proteinExistence type="inferred from homology"/>
<dbReference type="PANTHER" id="PTHR46696">
    <property type="entry name" value="P450, PUTATIVE (EUROFUNG)-RELATED"/>
    <property type="match status" value="1"/>
</dbReference>
<dbReference type="SUPFAM" id="SSF48264">
    <property type="entry name" value="Cytochrome P450"/>
    <property type="match status" value="1"/>
</dbReference>
<evidence type="ECO:0000313" key="5">
    <source>
        <dbReference type="EMBL" id="MDR6549063.1"/>
    </source>
</evidence>
<dbReference type="PANTHER" id="PTHR46696:SF1">
    <property type="entry name" value="CYTOCHROME P450 YJIB-RELATED"/>
    <property type="match status" value="1"/>
</dbReference>
<comment type="caution">
    <text evidence="5">The sequence shown here is derived from an EMBL/GenBank/DDBJ whole genome shotgun (WGS) entry which is preliminary data.</text>
</comment>
<gene>
    <name evidence="5" type="ORF">J2736_000246</name>
</gene>
<dbReference type="CDD" id="cd11032">
    <property type="entry name" value="P450_EryK-like"/>
    <property type="match status" value="1"/>
</dbReference>
<evidence type="ECO:0000313" key="6">
    <source>
        <dbReference type="Proteomes" id="UP001267290"/>
    </source>
</evidence>
<reference evidence="5 6" key="1">
    <citation type="submission" date="2023-07" db="EMBL/GenBank/DDBJ databases">
        <title>Sorghum-associated microbial communities from plants grown in Nebraska, USA.</title>
        <authorList>
            <person name="Schachtman D."/>
        </authorList>
    </citation>
    <scope>NUCLEOTIDE SEQUENCE [LARGE SCALE GENOMIC DNA]</scope>
    <source>
        <strain evidence="5 6">CC258</strain>
    </source>
</reference>
<organism evidence="5 6">
    <name type="scientific">Paenibacillus qinlingensis</name>
    <dbReference type="NCBI Taxonomy" id="1837343"/>
    <lineage>
        <taxon>Bacteria</taxon>
        <taxon>Bacillati</taxon>
        <taxon>Bacillota</taxon>
        <taxon>Bacilli</taxon>
        <taxon>Bacillales</taxon>
        <taxon>Paenibacillaceae</taxon>
        <taxon>Paenibacillus</taxon>
    </lineage>
</organism>
<keyword evidence="4" id="KW-0408">Iron</keyword>
<comment type="similarity">
    <text evidence="1 4">Belongs to the cytochrome P450 family.</text>
</comment>
<dbReference type="Gene3D" id="1.10.630.10">
    <property type="entry name" value="Cytochrome P450"/>
    <property type="match status" value="1"/>
</dbReference>
<keyword evidence="4" id="KW-0560">Oxidoreductase</keyword>
<dbReference type="PRINTS" id="PR00359">
    <property type="entry name" value="BP450"/>
</dbReference>
<dbReference type="Pfam" id="PF00067">
    <property type="entry name" value="p450"/>
    <property type="match status" value="2"/>
</dbReference>
<evidence type="ECO:0000256" key="3">
    <source>
        <dbReference type="ARBA" id="ARBA00023033"/>
    </source>
</evidence>
<name>A0ABU1NNL0_9BACL</name>
<keyword evidence="4" id="KW-0479">Metal-binding</keyword>
<protein>
    <submittedName>
        <fullName evidence="5">Cytochrome P450</fullName>
    </submittedName>
</protein>
<dbReference type="PROSITE" id="PS00086">
    <property type="entry name" value="CYTOCHROME_P450"/>
    <property type="match status" value="1"/>
</dbReference>
<dbReference type="InterPro" id="IPR002397">
    <property type="entry name" value="Cyt_P450_B"/>
</dbReference>
<dbReference type="PRINTS" id="PR00385">
    <property type="entry name" value="P450"/>
</dbReference>
<keyword evidence="2 4" id="KW-0349">Heme</keyword>
<evidence type="ECO:0000256" key="2">
    <source>
        <dbReference type="ARBA" id="ARBA00022617"/>
    </source>
</evidence>
<dbReference type="RefSeq" id="WP_310222734.1">
    <property type="nucleotide sequence ID" value="NZ_JAVDSB010000001.1"/>
</dbReference>
<keyword evidence="3 4" id="KW-0503">Monooxygenase</keyword>
<evidence type="ECO:0000256" key="1">
    <source>
        <dbReference type="ARBA" id="ARBA00010617"/>
    </source>
</evidence>
<accession>A0ABU1NNL0</accession>
<dbReference type="InterPro" id="IPR036396">
    <property type="entry name" value="Cyt_P450_sf"/>
</dbReference>
<keyword evidence="6" id="KW-1185">Reference proteome</keyword>
<dbReference type="EMBL" id="JAVDSB010000001">
    <property type="protein sequence ID" value="MDR6549063.1"/>
    <property type="molecule type" value="Genomic_DNA"/>
</dbReference>